<evidence type="ECO:0000313" key="3">
    <source>
        <dbReference type="Proteomes" id="UP000887565"/>
    </source>
</evidence>
<organism evidence="3 4">
    <name type="scientific">Romanomermis culicivorax</name>
    <name type="common">Nematode worm</name>
    <dbReference type="NCBI Taxonomy" id="13658"/>
    <lineage>
        <taxon>Eukaryota</taxon>
        <taxon>Metazoa</taxon>
        <taxon>Ecdysozoa</taxon>
        <taxon>Nematoda</taxon>
        <taxon>Enoplea</taxon>
        <taxon>Dorylaimia</taxon>
        <taxon>Mermithida</taxon>
        <taxon>Mermithoidea</taxon>
        <taxon>Mermithidae</taxon>
        <taxon>Romanomermis</taxon>
    </lineage>
</organism>
<dbReference type="SUPFAM" id="SSF48097">
    <property type="entry name" value="Regulator of G-protein signaling, RGS"/>
    <property type="match status" value="1"/>
</dbReference>
<dbReference type="InterPro" id="IPR016137">
    <property type="entry name" value="RGS"/>
</dbReference>
<evidence type="ECO:0000259" key="2">
    <source>
        <dbReference type="PROSITE" id="PS50132"/>
    </source>
</evidence>
<dbReference type="OMA" id="ICPRTRH"/>
<protein>
    <submittedName>
        <fullName evidence="4">RGS domain-containing protein</fullName>
    </submittedName>
</protein>
<dbReference type="Gene3D" id="1.10.167.10">
    <property type="entry name" value="Regulator of G-protein Signalling 4, domain 2"/>
    <property type="match status" value="1"/>
</dbReference>
<evidence type="ECO:0000256" key="1">
    <source>
        <dbReference type="SAM" id="MobiDB-lite"/>
    </source>
</evidence>
<dbReference type="InterPro" id="IPR036305">
    <property type="entry name" value="RGS_sf"/>
</dbReference>
<name>A0A915IS49_ROMCU</name>
<keyword evidence="3" id="KW-1185">Reference proteome</keyword>
<dbReference type="PRINTS" id="PR01301">
    <property type="entry name" value="RGSPROTEIN"/>
</dbReference>
<dbReference type="WBParaSite" id="nRc.2.0.1.t16204-RA">
    <property type="protein sequence ID" value="nRc.2.0.1.t16204-RA"/>
    <property type="gene ID" value="nRc.2.0.1.g16204"/>
</dbReference>
<feature type="compositionally biased region" description="Basic residues" evidence="1">
    <location>
        <begin position="1"/>
        <end position="10"/>
    </location>
</feature>
<dbReference type="Proteomes" id="UP000887565">
    <property type="component" value="Unplaced"/>
</dbReference>
<sequence length="234" mass="27331">MSKKNVKSRKYPSSEASTSRLTVDSEGGDRLKKSSTASMKKKRSFADPIAKKLSFLRRRPTDVNLLQLARPGADERPSERDVRSWAECFDRLLQSSGKKCRFIKLIYPLYFFARSLEGLKYFRLFLQREFSDENIEFWLACDHYKRIDDPQIRRKRSASIFKEFVAFQAPKEVNLDSSSRTATIELLNVKPDSVEVFDTAQYRIQSLMAKDSYPRFLRSDIYLNLITHARMAEQ</sequence>
<accession>A0A915IS49</accession>
<dbReference type="AlphaFoldDB" id="A0A915IS49"/>
<dbReference type="InterPro" id="IPR044926">
    <property type="entry name" value="RGS_subdomain_2"/>
</dbReference>
<dbReference type="Pfam" id="PF00615">
    <property type="entry name" value="RGS"/>
    <property type="match status" value="1"/>
</dbReference>
<dbReference type="SMART" id="SM00315">
    <property type="entry name" value="RGS"/>
    <property type="match status" value="1"/>
</dbReference>
<dbReference type="FunFam" id="1.10.167.10:FF:000001">
    <property type="entry name" value="Putative regulator of g-protein signaling 12"/>
    <property type="match status" value="1"/>
</dbReference>
<dbReference type="PANTHER" id="PTHR10845">
    <property type="entry name" value="REGULATOR OF G PROTEIN SIGNALING"/>
    <property type="match status" value="1"/>
</dbReference>
<dbReference type="PROSITE" id="PS50132">
    <property type="entry name" value="RGS"/>
    <property type="match status" value="1"/>
</dbReference>
<dbReference type="PANTHER" id="PTHR10845:SF259">
    <property type="entry name" value="RGS DOMAIN-CONTAINING PROTEIN-RELATED"/>
    <property type="match status" value="1"/>
</dbReference>
<feature type="region of interest" description="Disordered" evidence="1">
    <location>
        <begin position="1"/>
        <end position="44"/>
    </location>
</feature>
<proteinExistence type="predicted"/>
<feature type="domain" description="RGS" evidence="2">
    <location>
        <begin position="118"/>
        <end position="226"/>
    </location>
</feature>
<reference evidence="4" key="1">
    <citation type="submission" date="2022-11" db="UniProtKB">
        <authorList>
            <consortium name="WormBaseParasite"/>
        </authorList>
    </citation>
    <scope>IDENTIFICATION</scope>
</reference>
<evidence type="ECO:0000313" key="4">
    <source>
        <dbReference type="WBParaSite" id="nRc.2.0.1.t16204-RA"/>
    </source>
</evidence>